<feature type="compositionally biased region" description="Polar residues" evidence="1">
    <location>
        <begin position="46"/>
        <end position="66"/>
    </location>
</feature>
<feature type="non-terminal residue" evidence="2">
    <location>
        <position position="1"/>
    </location>
</feature>
<keyword evidence="3" id="KW-1185">Reference proteome</keyword>
<gene>
    <name evidence="2" type="ORF">KCG35_24655</name>
</gene>
<evidence type="ECO:0000313" key="3">
    <source>
        <dbReference type="Proteomes" id="UP000690515"/>
    </source>
</evidence>
<feature type="region of interest" description="Disordered" evidence="1">
    <location>
        <begin position="1"/>
        <end position="119"/>
    </location>
</feature>
<proteinExistence type="predicted"/>
<dbReference type="EMBL" id="JAGSOY010000191">
    <property type="protein sequence ID" value="MBU2714242.1"/>
    <property type="molecule type" value="Genomic_DNA"/>
</dbReference>
<dbReference type="RefSeq" id="WP_215822507.1">
    <property type="nucleotide sequence ID" value="NZ_JAGSOY010000191.1"/>
</dbReference>
<name>A0ABS5ZJP1_9GAMM</name>
<accession>A0ABS5ZJP1</accession>
<protein>
    <submittedName>
        <fullName evidence="2">Uncharacterized protein</fullName>
    </submittedName>
</protein>
<sequence length="168" mass="17522">SSGEVADGNDGFGSSGEVDAGDTSGGFGNSGEVDAGDSSGGFGAGNTWTPPNSNTSDNQGAGSQVTKWGVPKNVTEKIPAGWGNKANKKGVGTRWQDPDNPGNGVRIDQGNPHHSLSSQQVDHVIVRRNGQVIGRDGKQIQGSIKDNAEQAHIPLNEYQNWKSWDSPL</sequence>
<dbReference type="Proteomes" id="UP000690515">
    <property type="component" value="Unassembled WGS sequence"/>
</dbReference>
<organism evidence="2 3">
    <name type="scientific">Zooshikella harenae</name>
    <dbReference type="NCBI Taxonomy" id="2827238"/>
    <lineage>
        <taxon>Bacteria</taxon>
        <taxon>Pseudomonadati</taxon>
        <taxon>Pseudomonadota</taxon>
        <taxon>Gammaproteobacteria</taxon>
        <taxon>Oceanospirillales</taxon>
        <taxon>Zooshikellaceae</taxon>
        <taxon>Zooshikella</taxon>
    </lineage>
</organism>
<evidence type="ECO:0000313" key="2">
    <source>
        <dbReference type="EMBL" id="MBU2714242.1"/>
    </source>
</evidence>
<comment type="caution">
    <text evidence="2">The sequence shown here is derived from an EMBL/GenBank/DDBJ whole genome shotgun (WGS) entry which is preliminary data.</text>
</comment>
<evidence type="ECO:0000256" key="1">
    <source>
        <dbReference type="SAM" id="MobiDB-lite"/>
    </source>
</evidence>
<reference evidence="2 3" key="1">
    <citation type="submission" date="2021-04" db="EMBL/GenBank/DDBJ databases">
        <authorList>
            <person name="Pira H."/>
            <person name="Risdian C."/>
            <person name="Wink J."/>
        </authorList>
    </citation>
    <scope>NUCLEOTIDE SEQUENCE [LARGE SCALE GENOMIC DNA]</scope>
    <source>
        <strain evidence="2 3">WH53</strain>
    </source>
</reference>